<dbReference type="AlphaFoldDB" id="A0A5N5ULA1"/>
<dbReference type="InterPro" id="IPR041120">
    <property type="entry name" value="PIN_9"/>
</dbReference>
<keyword evidence="7" id="KW-1185">Reference proteome</keyword>
<dbReference type="EMBL" id="QKKZ01000002">
    <property type="protein sequence ID" value="KAB7514547.1"/>
    <property type="molecule type" value="Genomic_DNA"/>
</dbReference>
<evidence type="ECO:0000313" key="2">
    <source>
        <dbReference type="EMBL" id="KAB7514547.1"/>
    </source>
</evidence>
<accession>A0A5N5ULA1</accession>
<reference evidence="5 6" key="1">
    <citation type="submission" date="2019-10" db="EMBL/GenBank/DDBJ databases">
        <title>Unraveling microbial dark matter from salterns through culturing: the case of the genus Halosegnis.</title>
        <authorList>
            <person name="Duran-Viseras A."/>
            <person name="Andrei A.-S."/>
            <person name="Vera-Gargallo B."/>
            <person name="Ghai R."/>
            <person name="Sanchez-Porro C."/>
            <person name="Ventosa A."/>
        </authorList>
    </citation>
    <scope>NUCLEOTIDE SEQUENCE [LARGE SCALE GENOMIC DNA]</scope>
    <source>
        <strain evidence="3 6">F17-44</strain>
        <strain evidence="2 7">F18-79</strain>
        <strain evidence="4 5">F19-13</strain>
    </source>
</reference>
<dbReference type="InterPro" id="IPR029060">
    <property type="entry name" value="PIN-like_dom_sf"/>
</dbReference>
<dbReference type="OrthoDB" id="15280at2157"/>
<dbReference type="CDD" id="cd09879">
    <property type="entry name" value="PIN_VapC_AF0591-like"/>
    <property type="match status" value="1"/>
</dbReference>
<accession>A0A5N5UHY8</accession>
<dbReference type="Gene3D" id="3.40.50.1010">
    <property type="entry name" value="5'-nuclease"/>
    <property type="match status" value="1"/>
</dbReference>
<gene>
    <name evidence="2" type="ORF">DM867_05335</name>
    <name evidence="3" type="ORF">DMP03_00480</name>
    <name evidence="4" type="ORF">DP108_05455</name>
</gene>
<dbReference type="RefSeq" id="WP_152118784.1">
    <property type="nucleotide sequence ID" value="NZ_QJOW01000001.1"/>
</dbReference>
<organism evidence="4 5">
    <name type="scientific">Halosegnis rubeus</name>
    <dbReference type="NCBI Taxonomy" id="2212850"/>
    <lineage>
        <taxon>Archaea</taxon>
        <taxon>Methanobacteriati</taxon>
        <taxon>Methanobacteriota</taxon>
        <taxon>Stenosarchaea group</taxon>
        <taxon>Halobacteria</taxon>
        <taxon>Halobacteriales</taxon>
        <taxon>Natronomonadaceae</taxon>
        <taxon>Halosegnis</taxon>
    </lineage>
</organism>
<dbReference type="Proteomes" id="UP000326865">
    <property type="component" value="Unassembled WGS sequence"/>
</dbReference>
<evidence type="ECO:0000313" key="5">
    <source>
        <dbReference type="Proteomes" id="UP000326207"/>
    </source>
</evidence>
<dbReference type="Proteomes" id="UP000326207">
    <property type="component" value="Unassembled WGS sequence"/>
</dbReference>
<evidence type="ECO:0000313" key="6">
    <source>
        <dbReference type="Proteomes" id="UP000326302"/>
    </source>
</evidence>
<dbReference type="EMBL" id="QJOW01000001">
    <property type="protein sequence ID" value="KAB7517880.1"/>
    <property type="molecule type" value="Genomic_DNA"/>
</dbReference>
<comment type="caution">
    <text evidence="4">The sequence shown here is derived from an EMBL/GenBank/DDBJ whole genome shotgun (WGS) entry which is preliminary data.</text>
</comment>
<protein>
    <submittedName>
        <fullName evidence="4">Twitching motility protein PilT</fullName>
    </submittedName>
</protein>
<dbReference type="Pfam" id="PF18477">
    <property type="entry name" value="PIN_9"/>
    <property type="match status" value="1"/>
</dbReference>
<accession>A0A5N5U7R2</accession>
<evidence type="ECO:0000259" key="1">
    <source>
        <dbReference type="Pfam" id="PF18477"/>
    </source>
</evidence>
<evidence type="ECO:0000313" key="3">
    <source>
        <dbReference type="EMBL" id="KAB7517880.1"/>
    </source>
</evidence>
<dbReference type="SUPFAM" id="SSF88723">
    <property type="entry name" value="PIN domain-like"/>
    <property type="match status" value="1"/>
</dbReference>
<dbReference type="EMBL" id="QMDY01000002">
    <property type="protein sequence ID" value="KAB7519540.1"/>
    <property type="molecule type" value="Genomic_DNA"/>
</dbReference>
<evidence type="ECO:0000313" key="7">
    <source>
        <dbReference type="Proteomes" id="UP000326865"/>
    </source>
</evidence>
<sequence length="122" mass="13220">MRVAVDTNALMMPVECDVRLFDELDRLLDDYELVVPETVVAELDKLAEGNGQEGVAASVGRDLVDRCTVVATDESYADDAVLALGEECAYAVTNDKPLRQRLADAGVPVICLRGEHKLAITN</sequence>
<dbReference type="Proteomes" id="UP000326302">
    <property type="component" value="Unassembled WGS sequence"/>
</dbReference>
<evidence type="ECO:0000313" key="4">
    <source>
        <dbReference type="EMBL" id="KAB7519540.1"/>
    </source>
</evidence>
<feature type="domain" description="VapC9 PIN-like" evidence="1">
    <location>
        <begin position="3"/>
        <end position="114"/>
    </location>
</feature>
<name>A0A5N5ULA1_9EURY</name>
<proteinExistence type="predicted"/>